<protein>
    <submittedName>
        <fullName evidence="2">Uncharacterized protein</fullName>
    </submittedName>
</protein>
<dbReference type="EMBL" id="JAPEVB010000002">
    <property type="protein sequence ID" value="KAJ4393545.1"/>
    <property type="molecule type" value="Genomic_DNA"/>
</dbReference>
<gene>
    <name evidence="2" type="ORF">N0V93_002757</name>
</gene>
<keyword evidence="1" id="KW-0732">Signal</keyword>
<comment type="caution">
    <text evidence="2">The sequence shown here is derived from an EMBL/GenBank/DDBJ whole genome shotgun (WGS) entry which is preliminary data.</text>
</comment>
<keyword evidence="3" id="KW-1185">Reference proteome</keyword>
<organism evidence="2 3">
    <name type="scientific">Gnomoniopsis smithogilvyi</name>
    <dbReference type="NCBI Taxonomy" id="1191159"/>
    <lineage>
        <taxon>Eukaryota</taxon>
        <taxon>Fungi</taxon>
        <taxon>Dikarya</taxon>
        <taxon>Ascomycota</taxon>
        <taxon>Pezizomycotina</taxon>
        <taxon>Sordariomycetes</taxon>
        <taxon>Sordariomycetidae</taxon>
        <taxon>Diaporthales</taxon>
        <taxon>Gnomoniaceae</taxon>
        <taxon>Gnomoniopsis</taxon>
    </lineage>
</organism>
<reference evidence="2" key="1">
    <citation type="submission" date="2022-10" db="EMBL/GenBank/DDBJ databases">
        <title>Tapping the CABI collections for fungal endophytes: first genome assemblies for Collariella, Neodidymelliopsis, Ascochyta clinopodiicola, Didymella pomorum, Didymosphaeria variabile, Neocosmospora piperis and Neocucurbitaria cava.</title>
        <authorList>
            <person name="Hill R."/>
        </authorList>
    </citation>
    <scope>NUCLEOTIDE SEQUENCE</scope>
    <source>
        <strain evidence="2">IMI 355082</strain>
    </source>
</reference>
<accession>A0A9W8YZF5</accession>
<proteinExistence type="predicted"/>
<evidence type="ECO:0000313" key="3">
    <source>
        <dbReference type="Proteomes" id="UP001140453"/>
    </source>
</evidence>
<feature type="signal peptide" evidence="1">
    <location>
        <begin position="1"/>
        <end position="20"/>
    </location>
</feature>
<feature type="chain" id="PRO_5040945165" evidence="1">
    <location>
        <begin position="21"/>
        <end position="90"/>
    </location>
</feature>
<name>A0A9W8YZF5_9PEZI</name>
<evidence type="ECO:0000256" key="1">
    <source>
        <dbReference type="SAM" id="SignalP"/>
    </source>
</evidence>
<sequence>MQFLALTSLTLAGLVALAQASPLATGNVFAEVLADINATATRSAPETTSTGRPFSQFQFEPDTTTCGCLQQTNCDLMPIVLRKRGCCGCS</sequence>
<evidence type="ECO:0000313" key="2">
    <source>
        <dbReference type="EMBL" id="KAJ4393545.1"/>
    </source>
</evidence>
<dbReference type="Proteomes" id="UP001140453">
    <property type="component" value="Unassembled WGS sequence"/>
</dbReference>
<dbReference type="AlphaFoldDB" id="A0A9W8YZF5"/>